<name>A0A218XDT9_PUNGR</name>
<evidence type="ECO:0000313" key="2">
    <source>
        <dbReference type="Proteomes" id="UP000197138"/>
    </source>
</evidence>
<evidence type="ECO:0000313" key="1">
    <source>
        <dbReference type="EMBL" id="OWM82866.1"/>
    </source>
</evidence>
<accession>A0A218XDT9</accession>
<dbReference type="AlphaFoldDB" id="A0A218XDT9"/>
<comment type="caution">
    <text evidence="1">The sequence shown here is derived from an EMBL/GenBank/DDBJ whole genome shotgun (WGS) entry which is preliminary data.</text>
</comment>
<protein>
    <submittedName>
        <fullName evidence="1">Uncharacterized protein</fullName>
    </submittedName>
</protein>
<reference evidence="2" key="1">
    <citation type="journal article" date="2017" name="Plant J.">
        <title>The pomegranate (Punica granatum L.) genome and the genomics of punicalagin biosynthesis.</title>
        <authorList>
            <person name="Qin G."/>
            <person name="Xu C."/>
            <person name="Ming R."/>
            <person name="Tang H."/>
            <person name="Guyot R."/>
            <person name="Kramer E.M."/>
            <person name="Hu Y."/>
            <person name="Yi X."/>
            <person name="Qi Y."/>
            <person name="Xu X."/>
            <person name="Gao Z."/>
            <person name="Pan H."/>
            <person name="Jian J."/>
            <person name="Tian Y."/>
            <person name="Yue Z."/>
            <person name="Xu Y."/>
        </authorList>
    </citation>
    <scope>NUCLEOTIDE SEQUENCE [LARGE SCALE GENOMIC DNA]</scope>
    <source>
        <strain evidence="2">cv. Dabenzi</strain>
    </source>
</reference>
<dbReference type="EMBL" id="MTKT01001946">
    <property type="protein sequence ID" value="OWM82866.1"/>
    <property type="molecule type" value="Genomic_DNA"/>
</dbReference>
<sequence>MAKKAAEEVGSSFLMLESPFVKYSLEDASSSEIDGGNSFRVSAGQDCVLLYEHISIRYKFWFKFGICSSSPRIKL</sequence>
<organism evidence="1 2">
    <name type="scientific">Punica granatum</name>
    <name type="common">Pomegranate</name>
    <dbReference type="NCBI Taxonomy" id="22663"/>
    <lineage>
        <taxon>Eukaryota</taxon>
        <taxon>Viridiplantae</taxon>
        <taxon>Streptophyta</taxon>
        <taxon>Embryophyta</taxon>
        <taxon>Tracheophyta</taxon>
        <taxon>Spermatophyta</taxon>
        <taxon>Magnoliopsida</taxon>
        <taxon>eudicotyledons</taxon>
        <taxon>Gunneridae</taxon>
        <taxon>Pentapetalae</taxon>
        <taxon>rosids</taxon>
        <taxon>malvids</taxon>
        <taxon>Myrtales</taxon>
        <taxon>Lythraceae</taxon>
        <taxon>Punica</taxon>
    </lineage>
</organism>
<gene>
    <name evidence="1" type="ORF">CDL15_Pgr029227</name>
</gene>
<dbReference type="Proteomes" id="UP000197138">
    <property type="component" value="Unassembled WGS sequence"/>
</dbReference>
<proteinExistence type="predicted"/>